<dbReference type="FunCoup" id="G0MP08">
    <property type="interactions" value="2054"/>
</dbReference>
<dbReference type="PANTHER" id="PTHR33936:SF3">
    <property type="entry name" value="C2H2-TYPE DOMAIN-CONTAINING PROTEIN"/>
    <property type="match status" value="1"/>
</dbReference>
<dbReference type="OrthoDB" id="5864469at2759"/>
<feature type="region of interest" description="Disordered" evidence="1">
    <location>
        <begin position="460"/>
        <end position="491"/>
    </location>
</feature>
<dbReference type="HOGENOM" id="CLU_438220_0_0_1"/>
<dbReference type="eggNOG" id="ENOG502TGHN">
    <property type="taxonomic scope" value="Eukaryota"/>
</dbReference>
<feature type="compositionally biased region" description="Basic residues" evidence="1">
    <location>
        <begin position="460"/>
        <end position="475"/>
    </location>
</feature>
<dbReference type="AlphaFoldDB" id="G0MP08"/>
<reference evidence="4" key="1">
    <citation type="submission" date="2011-07" db="EMBL/GenBank/DDBJ databases">
        <authorList>
            <consortium name="Caenorhabditis brenneri Sequencing and Analysis Consortium"/>
            <person name="Wilson R.K."/>
        </authorList>
    </citation>
    <scope>NUCLEOTIDE SEQUENCE [LARGE SCALE GENOMIC DNA]</scope>
    <source>
        <strain evidence="4">PB2801</strain>
    </source>
</reference>
<gene>
    <name evidence="3" type="ORF">CAEBREN_22534</name>
</gene>
<feature type="compositionally biased region" description="Basic and acidic residues" evidence="1">
    <location>
        <begin position="476"/>
        <end position="485"/>
    </location>
</feature>
<evidence type="ECO:0000313" key="4">
    <source>
        <dbReference type="Proteomes" id="UP000008068"/>
    </source>
</evidence>
<feature type="domain" description="C2H2-type" evidence="2">
    <location>
        <begin position="72"/>
        <end position="94"/>
    </location>
</feature>
<organism evidence="4">
    <name type="scientific">Caenorhabditis brenneri</name>
    <name type="common">Nematode worm</name>
    <dbReference type="NCBI Taxonomy" id="135651"/>
    <lineage>
        <taxon>Eukaryota</taxon>
        <taxon>Metazoa</taxon>
        <taxon>Ecdysozoa</taxon>
        <taxon>Nematoda</taxon>
        <taxon>Chromadorea</taxon>
        <taxon>Rhabditida</taxon>
        <taxon>Rhabditina</taxon>
        <taxon>Rhabditomorpha</taxon>
        <taxon>Rhabditoidea</taxon>
        <taxon>Rhabditidae</taxon>
        <taxon>Peloderinae</taxon>
        <taxon>Caenorhabditis</taxon>
    </lineage>
</organism>
<accession>G0MP08</accession>
<keyword evidence="4" id="KW-1185">Reference proteome</keyword>
<dbReference type="STRING" id="135651.G0MP08"/>
<dbReference type="InParanoid" id="G0MP08"/>
<dbReference type="EMBL" id="GL379804">
    <property type="protein sequence ID" value="EGT39208.1"/>
    <property type="molecule type" value="Genomic_DNA"/>
</dbReference>
<sequence>MTDDLDDHHLEDDMNVDHYMELQKQPPPRYLCPYGCQKLIASRTIDYHKNNGCGRRNDSTATQAELKKRFYCCGACCAEFVVRSDFHAHLRIEHDVHPEINNIEFPDRQTFDRFKYWLESEGGAHFRHKSGSKRRGRGKGIFLACNRSGNTGQEKAHLPGPERTGPFRLGFTCTAYIHATEHDDGHVTAEFCGDHYGHDARMRLPNVIKYIIAQKQIEMCSPMEIIGYLRHHFLNLASTNIYAQRICYVDAEELKSIHVSCTKKWKLDGIPRAMELWEEELLEKVGIEWPESDLPPSFNEPRKLTTTDIARQEGWPRPRVFVAKCRREDGVLVAYDLPPGGVQQSAIQDDYEPEMFMEMGDERYPIDEAYIPEDQLVVGEEEEVQNVVVSQSYRDHPEMLKLEDGDVSVEVENEVIVTTVDSNDQIISEEKEHVVMQSPSQEQIVIVDGDEDEEIDIHHHQLQHQHHRHQHQHQHLRQDHDDLNESRSSNGESKSLAIIVTNFISVVERYIEANKANTLEEILEEIEAFKHTVLKRAEQTSPNNLKSLLVRFQALHQSAMEKEHNPASGSVTVFPNRAKYLYRPGKGLEKSEDYLNRGSGEISLQPIEDEISDDEELMVAAATVMPFNASIWN</sequence>
<name>G0MP08_CAEBE</name>
<dbReference type="PANTHER" id="PTHR33936">
    <property type="entry name" value="PROTEIN CBG17840"/>
    <property type="match status" value="1"/>
</dbReference>
<evidence type="ECO:0000256" key="1">
    <source>
        <dbReference type="SAM" id="MobiDB-lite"/>
    </source>
</evidence>
<evidence type="ECO:0000259" key="2">
    <source>
        <dbReference type="PROSITE" id="PS00028"/>
    </source>
</evidence>
<dbReference type="InterPro" id="IPR052797">
    <property type="entry name" value="RegFact_GeneExpr_CellDeath"/>
</dbReference>
<protein>
    <recommendedName>
        <fullName evidence="2">C2H2-type domain-containing protein</fullName>
    </recommendedName>
</protein>
<dbReference type="Proteomes" id="UP000008068">
    <property type="component" value="Unassembled WGS sequence"/>
</dbReference>
<proteinExistence type="predicted"/>
<evidence type="ECO:0000313" key="3">
    <source>
        <dbReference type="EMBL" id="EGT39208.1"/>
    </source>
</evidence>
<dbReference type="InterPro" id="IPR013087">
    <property type="entry name" value="Znf_C2H2_type"/>
</dbReference>
<dbReference type="PROSITE" id="PS00028">
    <property type="entry name" value="ZINC_FINGER_C2H2_1"/>
    <property type="match status" value="1"/>
</dbReference>